<accession>A0A1E3AXE7</accession>
<dbReference type="GeneID" id="93299563"/>
<reference evidence="1 2" key="1">
    <citation type="submission" date="2016-07" db="EMBL/GenBank/DDBJ databases">
        <title>Characterization of isolates of Eisenbergiella tayi derived from blood cultures, using whole genome sequencing.</title>
        <authorList>
            <person name="Burdz T."/>
            <person name="Wiebe D."/>
            <person name="Huynh C."/>
            <person name="Bernard K."/>
        </authorList>
    </citation>
    <scope>NUCLEOTIDE SEQUENCE [LARGE SCALE GENOMIC DNA]</scope>
    <source>
        <strain evidence="1 2">NML 120489</strain>
    </source>
</reference>
<dbReference type="Gene3D" id="2.115.10.20">
    <property type="entry name" value="Glycosyl hydrolase domain, family 43"/>
    <property type="match status" value="2"/>
</dbReference>
<evidence type="ECO:0000313" key="2">
    <source>
        <dbReference type="Proteomes" id="UP000095003"/>
    </source>
</evidence>
<dbReference type="AlphaFoldDB" id="A0A1E3AXE7"/>
<protein>
    <recommendedName>
        <fullName evidence="3">Glycosyl hydrolases family 43</fullName>
    </recommendedName>
</protein>
<dbReference type="PANTHER" id="PTHR35279">
    <property type="match status" value="1"/>
</dbReference>
<organism evidence="1 2">
    <name type="scientific">Eisenbergiella tayi</name>
    <dbReference type="NCBI Taxonomy" id="1432052"/>
    <lineage>
        <taxon>Bacteria</taxon>
        <taxon>Bacillati</taxon>
        <taxon>Bacillota</taxon>
        <taxon>Clostridia</taxon>
        <taxon>Lachnospirales</taxon>
        <taxon>Lachnospiraceae</taxon>
        <taxon>Eisenbergiella</taxon>
    </lineage>
</organism>
<dbReference type="RefSeq" id="WP_069155996.1">
    <property type="nucleotide sequence ID" value="NZ_MCGI01000001.1"/>
</dbReference>
<dbReference type="InterPro" id="IPR023296">
    <property type="entry name" value="Glyco_hydro_beta-prop_sf"/>
</dbReference>
<proteinExistence type="predicted"/>
<dbReference type="Proteomes" id="UP000095003">
    <property type="component" value="Unassembled WGS sequence"/>
</dbReference>
<evidence type="ECO:0000313" key="1">
    <source>
        <dbReference type="EMBL" id="ODM13344.1"/>
    </source>
</evidence>
<dbReference type="EMBL" id="MCGI01000001">
    <property type="protein sequence ID" value="ODM13344.1"/>
    <property type="molecule type" value="Genomic_DNA"/>
</dbReference>
<gene>
    <name evidence="1" type="ORF">BEH84_01059</name>
</gene>
<comment type="caution">
    <text evidence="1">The sequence shown here is derived from an EMBL/GenBank/DDBJ whole genome shotgun (WGS) entry which is preliminary data.</text>
</comment>
<dbReference type="SUPFAM" id="SSF75005">
    <property type="entry name" value="Arabinanase/levansucrase/invertase"/>
    <property type="match status" value="1"/>
</dbReference>
<name>A0A1E3AXE7_9FIRM</name>
<evidence type="ECO:0008006" key="3">
    <source>
        <dbReference type="Google" id="ProtNLM"/>
    </source>
</evidence>
<sequence length="304" mass="34789">MKWNKKGLIYCPDGSDGWKNQFAMLPTPILLKDKLRIYLGFCDKDNVGRIGYIDVNPADPLDIYEISNDPVLDVGIKGGFDDNGVVPVSIIKNGNEIYLYYIGFQLGVKVPYYMFCGLAISEDGEKFTRFSQCPILERRNDEIFARCGVNVINDNGMYKMYYVGSFGDGWTLSDGKLKPLYTMKYLESFDGIHWDTEPINCMNFVSMDEHGFGRPYVWKSNDIYKMLYSIRTYSRGYYIGYAESIDGKKWLRKDEEAGIGVSENGWDNTNISYPYLFNYKDNVYLFYNGNGCGKSGVGYAVLEE</sequence>
<dbReference type="PANTHER" id="PTHR35279:SF1">
    <property type="entry name" value="ARABINANASE_LEVANSUCRASE_INVERTASE"/>
    <property type="match status" value="1"/>
</dbReference>